<keyword evidence="1" id="KW-0732">Signal</keyword>
<organism evidence="2 3">
    <name type="scientific">Yersinia pestis bv. Antiqua (strain Antiqua)</name>
    <dbReference type="NCBI Taxonomy" id="360102"/>
    <lineage>
        <taxon>Bacteria</taxon>
        <taxon>Pseudomonadati</taxon>
        <taxon>Pseudomonadota</taxon>
        <taxon>Gammaproteobacteria</taxon>
        <taxon>Enterobacterales</taxon>
        <taxon>Yersiniaceae</taxon>
        <taxon>Yersinia</taxon>
    </lineage>
</organism>
<name>A0A0E1NM33_YERPA</name>
<dbReference type="InterPro" id="IPR011250">
    <property type="entry name" value="OMP/PagP_B-barrel"/>
</dbReference>
<evidence type="ECO:0008006" key="4">
    <source>
        <dbReference type="Google" id="ProtNLM"/>
    </source>
</evidence>
<proteinExistence type="predicted"/>
<dbReference type="GeneID" id="57977347"/>
<accession>A0A0E1NM33</accession>
<dbReference type="EMBL" id="CP000308">
    <property type="protein sequence ID" value="ABG12890.1"/>
    <property type="molecule type" value="Genomic_DNA"/>
</dbReference>
<feature type="signal peptide" evidence="1">
    <location>
        <begin position="1"/>
        <end position="21"/>
    </location>
</feature>
<evidence type="ECO:0000256" key="1">
    <source>
        <dbReference type="SAM" id="SignalP"/>
    </source>
</evidence>
<dbReference type="HOGENOM" id="CLU_128134_1_0_6"/>
<dbReference type="SUPFAM" id="SSF56925">
    <property type="entry name" value="OMPA-like"/>
    <property type="match status" value="1"/>
</dbReference>
<dbReference type="Pfam" id="PF07437">
    <property type="entry name" value="YfaZ"/>
    <property type="match status" value="1"/>
</dbReference>
<evidence type="ECO:0000313" key="3">
    <source>
        <dbReference type="Proteomes" id="UP000001971"/>
    </source>
</evidence>
<evidence type="ECO:0000313" key="2">
    <source>
        <dbReference type="EMBL" id="ABG12890.1"/>
    </source>
</evidence>
<protein>
    <recommendedName>
        <fullName evidence="4">Outer membrane porin protein</fullName>
    </recommendedName>
</protein>
<dbReference type="InterPro" id="IPR009998">
    <property type="entry name" value="YfaZ"/>
</dbReference>
<dbReference type="RefSeq" id="WP_002210812.1">
    <property type="nucleotide sequence ID" value="NC_008150.1"/>
</dbReference>
<dbReference type="AlphaFoldDB" id="A0A0E1NM33"/>
<reference evidence="2 3" key="1">
    <citation type="journal article" date="2006" name="J. Bacteriol.">
        <title>Complete genome sequence of Yersinia pestis strains Antiqua and Nepal516: evidence of gene reduction in an emerging pathogen.</title>
        <authorList>
            <person name="Chain P.S."/>
            <person name="Hu P."/>
            <person name="Malfatti S.A."/>
            <person name="Radnedge L."/>
            <person name="Larimer F."/>
            <person name="Vergez L.M."/>
            <person name="Worsham P."/>
            <person name="Chu M.C."/>
            <person name="Andersen G.L."/>
        </authorList>
    </citation>
    <scope>NUCLEOTIDE SEQUENCE [LARGE SCALE GENOMIC DNA]</scope>
    <source>
        <strain evidence="2 3">Antiqua</strain>
    </source>
</reference>
<dbReference type="Proteomes" id="UP000001971">
    <property type="component" value="Chromosome"/>
</dbReference>
<gene>
    <name evidence="2" type="ordered locus">YPA_0922</name>
</gene>
<feature type="chain" id="PRO_5007399500" description="Outer membrane porin protein" evidence="1">
    <location>
        <begin position="22"/>
        <end position="180"/>
    </location>
</feature>
<dbReference type="PATRIC" id="fig|360102.15.peg.3980"/>
<sequence length="180" mass="18668" precursor="true">MNKHLVACAASLLLVAGSASAVSFNAETGRHYTNLGFGLGTNTGGLAISGNWARSDHDGDVLGLGLGFNLPVGPMTATVGAKGIYMSPEDGSSGGAVAIGGGLSYPINKSFSVYGEGYFAPEELTSGMKSYSEANGGVRWNVFRPLTVDVGYRYINMEGKEGRRDNRLADGVYIGAGLNF</sequence>
<dbReference type="KEGG" id="ypa:YPA_0922"/>